<evidence type="ECO:0000313" key="2">
    <source>
        <dbReference type="Proteomes" id="UP000770586"/>
    </source>
</evidence>
<evidence type="ECO:0000313" key="1">
    <source>
        <dbReference type="EMBL" id="MBP1902824.1"/>
    </source>
</evidence>
<keyword evidence="1" id="KW-0240">DNA-directed RNA polymerase</keyword>
<accession>A0A8J7UN70</accession>
<comment type="caution">
    <text evidence="1">The sequence shown here is derived from an EMBL/GenBank/DDBJ whole genome shotgun (WGS) entry which is preliminary data.</text>
</comment>
<sequence length="50" mass="5624">MPLPAACPRCGDTDIDVVTVPPTDHTYEGWETAIECDNCDERVFARELDR</sequence>
<keyword evidence="2" id="KW-1185">Reference proteome</keyword>
<gene>
    <name evidence="1" type="ORF">J2744_002526</name>
</gene>
<dbReference type="GO" id="GO:0000428">
    <property type="term" value="C:DNA-directed RNA polymerase complex"/>
    <property type="evidence" value="ECO:0007669"/>
    <property type="project" value="UniProtKB-KW"/>
</dbReference>
<keyword evidence="1" id="KW-0804">Transcription</keyword>
<dbReference type="RefSeq" id="WP_210113675.1">
    <property type="nucleotide sequence ID" value="NZ_BAAADX010000015.1"/>
</dbReference>
<proteinExistence type="predicted"/>
<dbReference type="OrthoDB" id="315797at2157"/>
<name>A0A8J7UN70_9EURY</name>
<dbReference type="AlphaFoldDB" id="A0A8J7UN70"/>
<organism evidence="1 2">
    <name type="scientific">Halorubrum trapanicum</name>
    <dbReference type="NCBI Taxonomy" id="29284"/>
    <lineage>
        <taxon>Archaea</taxon>
        <taxon>Methanobacteriati</taxon>
        <taxon>Methanobacteriota</taxon>
        <taxon>Stenosarchaea group</taxon>
        <taxon>Halobacteria</taxon>
        <taxon>Halobacteriales</taxon>
        <taxon>Haloferacaceae</taxon>
        <taxon>Halorubrum</taxon>
    </lineage>
</organism>
<dbReference type="Proteomes" id="UP000770586">
    <property type="component" value="Unassembled WGS sequence"/>
</dbReference>
<protein>
    <submittedName>
        <fullName evidence="1">DNA-directed RNA polymerase subunit RPC12/RpoP</fullName>
    </submittedName>
</protein>
<reference evidence="1 2" key="1">
    <citation type="submission" date="2021-03" db="EMBL/GenBank/DDBJ databases">
        <title>Genomic Encyclopedia of Type Strains, Phase IV (KMG-IV): sequencing the most valuable type-strain genomes for metagenomic binning, comparative biology and taxonomic classification.</title>
        <authorList>
            <person name="Goeker M."/>
        </authorList>
    </citation>
    <scope>NUCLEOTIDE SEQUENCE [LARGE SCALE GENOMIC DNA]</scope>
    <source>
        <strain evidence="1 2">DSM 12287</strain>
    </source>
</reference>
<dbReference type="EMBL" id="JAGGKE010000012">
    <property type="protein sequence ID" value="MBP1902824.1"/>
    <property type="molecule type" value="Genomic_DNA"/>
</dbReference>